<dbReference type="Proteomes" id="UP000094784">
    <property type="component" value="Unassembled WGS sequence"/>
</dbReference>
<protein>
    <submittedName>
        <fullName evidence="2">Uncharacterized protein</fullName>
    </submittedName>
</protein>
<feature type="transmembrane region" description="Helical" evidence="1">
    <location>
        <begin position="6"/>
        <end position="25"/>
    </location>
</feature>
<keyword evidence="1" id="KW-1133">Transmembrane helix</keyword>
<dbReference type="OrthoDB" id="2740343at2"/>
<evidence type="ECO:0000313" key="2">
    <source>
        <dbReference type="EMBL" id="ODV56729.1"/>
    </source>
</evidence>
<keyword evidence="1" id="KW-0472">Membrane</keyword>
<sequence>MLGLIIGIVLIILGFLIIPIGVVQLKDELGDYSDKPIYKRIFVYTIEIFSFLSLSNIVGWLLGIGLILVISGFYFVILFFSKL</sequence>
<evidence type="ECO:0000313" key="3">
    <source>
        <dbReference type="Proteomes" id="UP000094784"/>
    </source>
</evidence>
<evidence type="ECO:0000256" key="1">
    <source>
        <dbReference type="SAM" id="Phobius"/>
    </source>
</evidence>
<comment type="caution">
    <text evidence="2">The sequence shown here is derived from an EMBL/GenBank/DDBJ whole genome shotgun (WGS) entry which is preliminary data.</text>
</comment>
<gene>
    <name evidence="2" type="ORF">BG258_12920</name>
</gene>
<organism evidence="2 3">
    <name type="scientific">Lysinibacillus fusiformis</name>
    <dbReference type="NCBI Taxonomy" id="28031"/>
    <lineage>
        <taxon>Bacteria</taxon>
        <taxon>Bacillati</taxon>
        <taxon>Bacillota</taxon>
        <taxon>Bacilli</taxon>
        <taxon>Bacillales</taxon>
        <taxon>Bacillaceae</taxon>
        <taxon>Lysinibacillus</taxon>
    </lineage>
</organism>
<name>A0A1E4R8G3_9BACI</name>
<proteinExistence type="predicted"/>
<dbReference type="AlphaFoldDB" id="A0A1E4R8G3"/>
<dbReference type="EMBL" id="MECQ01000001">
    <property type="protein sequence ID" value="ODV56729.1"/>
    <property type="molecule type" value="Genomic_DNA"/>
</dbReference>
<feature type="transmembrane region" description="Helical" evidence="1">
    <location>
        <begin position="60"/>
        <end position="80"/>
    </location>
</feature>
<reference evidence="2 3" key="1">
    <citation type="submission" date="2016-09" db="EMBL/GenBank/DDBJ databases">
        <title>Draft genome sequence of the soil isolate, Lysinibacillus fusiformis M5, a potential hypoxanthine producer.</title>
        <authorList>
            <person name="Gallegos-Monterrosa R."/>
            <person name="Maroti G."/>
            <person name="Balint B."/>
            <person name="Kovacs A.T."/>
        </authorList>
    </citation>
    <scope>NUCLEOTIDE SEQUENCE [LARGE SCALE GENOMIC DNA]</scope>
    <source>
        <strain evidence="2 3">M5</strain>
    </source>
</reference>
<keyword evidence="1" id="KW-0812">Transmembrane</keyword>
<dbReference type="RefSeq" id="WP_069481717.1">
    <property type="nucleotide sequence ID" value="NZ_JANIOG010000003.1"/>
</dbReference>
<accession>A0A1E4R8G3</accession>